<feature type="region of interest" description="Disordered" evidence="1">
    <location>
        <begin position="48"/>
        <end position="79"/>
    </location>
</feature>
<organism evidence="2 3">
    <name type="scientific">Rhizophlyctis rosea</name>
    <dbReference type="NCBI Taxonomy" id="64517"/>
    <lineage>
        <taxon>Eukaryota</taxon>
        <taxon>Fungi</taxon>
        <taxon>Fungi incertae sedis</taxon>
        <taxon>Chytridiomycota</taxon>
        <taxon>Chytridiomycota incertae sedis</taxon>
        <taxon>Chytridiomycetes</taxon>
        <taxon>Rhizophlyctidales</taxon>
        <taxon>Rhizophlyctidaceae</taxon>
        <taxon>Rhizophlyctis</taxon>
    </lineage>
</organism>
<dbReference type="EMBL" id="JADGJD010000137">
    <property type="protein sequence ID" value="KAJ3054451.1"/>
    <property type="molecule type" value="Genomic_DNA"/>
</dbReference>
<feature type="compositionally biased region" description="Basic and acidic residues" evidence="1">
    <location>
        <begin position="48"/>
        <end position="66"/>
    </location>
</feature>
<protein>
    <recommendedName>
        <fullName evidence="4">F-box domain-containing protein</fullName>
    </recommendedName>
</protein>
<gene>
    <name evidence="2" type="ORF">HK097_001793</name>
</gene>
<sequence length="467" mass="52110">MKVFVSIALPSPPVPDFNGTTNPPSLAQNLPEVVLDLVMRSMKGVEYKEAEPTRDEERLTGWRTDDDSNYPPAEPFFGPTKSVERRRAAQVCKSWRQAALSIMSYAETIKTYEGVVSYLLQQTHHQFRGFATSNPHSLNMQANCPYPGWGEEMLVSKLIVQCALLTPPVRSLCLLGIKTSTANMMAILAKCQALQHLTIGEQVFGRVDRSSSAVQMAREGVRKLKSLSLQLSISSVQFRMWLLESVGTALLKLDFRSGIYDDIHLPADFADLKKPIKTPAQCTQLRCLIAWIVPTGLEAHSDSLRILVAIQMADQNGAENFKRFLSVAGSRLTGLQLAHKWVDASVLKSVAAHCEILEYVSLSDMGDVAEEGRSAYFHRTFYNRAQDEEQYHSDGFDTLFDSTDVVHLVRACKRLKGSTVEKPIEGYYRLECSHDQNCNLAVALKNEGFGKVWNKAAPGLPFQDMDE</sequence>
<comment type="caution">
    <text evidence="2">The sequence shown here is derived from an EMBL/GenBank/DDBJ whole genome shotgun (WGS) entry which is preliminary data.</text>
</comment>
<proteinExistence type="predicted"/>
<evidence type="ECO:0000256" key="1">
    <source>
        <dbReference type="SAM" id="MobiDB-lite"/>
    </source>
</evidence>
<dbReference type="Gene3D" id="3.80.10.10">
    <property type="entry name" value="Ribonuclease Inhibitor"/>
    <property type="match status" value="1"/>
</dbReference>
<accession>A0AAD5SIV5</accession>
<reference evidence="2" key="1">
    <citation type="submission" date="2020-05" db="EMBL/GenBank/DDBJ databases">
        <title>Phylogenomic resolution of chytrid fungi.</title>
        <authorList>
            <person name="Stajich J.E."/>
            <person name="Amses K."/>
            <person name="Simmons R."/>
            <person name="Seto K."/>
            <person name="Myers J."/>
            <person name="Bonds A."/>
            <person name="Quandt C.A."/>
            <person name="Barry K."/>
            <person name="Liu P."/>
            <person name="Grigoriev I."/>
            <person name="Longcore J.E."/>
            <person name="James T.Y."/>
        </authorList>
    </citation>
    <scope>NUCLEOTIDE SEQUENCE</scope>
    <source>
        <strain evidence="2">JEL0318</strain>
    </source>
</reference>
<name>A0AAD5SIV5_9FUNG</name>
<keyword evidence="3" id="KW-1185">Reference proteome</keyword>
<dbReference type="InterPro" id="IPR032675">
    <property type="entry name" value="LRR_dom_sf"/>
</dbReference>
<evidence type="ECO:0000313" key="3">
    <source>
        <dbReference type="Proteomes" id="UP001212841"/>
    </source>
</evidence>
<dbReference type="Proteomes" id="UP001212841">
    <property type="component" value="Unassembled WGS sequence"/>
</dbReference>
<evidence type="ECO:0008006" key="4">
    <source>
        <dbReference type="Google" id="ProtNLM"/>
    </source>
</evidence>
<dbReference type="AlphaFoldDB" id="A0AAD5SIV5"/>
<evidence type="ECO:0000313" key="2">
    <source>
        <dbReference type="EMBL" id="KAJ3054451.1"/>
    </source>
</evidence>